<reference evidence="2" key="1">
    <citation type="submission" date="2017-05" db="EMBL/GenBank/DDBJ databases">
        <authorList>
            <person name="Macchi M."/>
            <person name="Festa S."/>
            <person name="Coppotelli B.M."/>
            <person name="Morelli I.S."/>
        </authorList>
    </citation>
    <scope>NUCLEOTIDE SEQUENCE [LARGE SCALE GENOMIC DNA]</scope>
    <source>
        <strain evidence="2">I</strain>
    </source>
</reference>
<proteinExistence type="predicted"/>
<dbReference type="InterPro" id="IPR032482">
    <property type="entry name" value="DUF5054"/>
</dbReference>
<gene>
    <name evidence="1" type="ORF">BWR60_27955</name>
</gene>
<evidence type="ECO:0000313" key="1">
    <source>
        <dbReference type="EMBL" id="OWJ63805.1"/>
    </source>
</evidence>
<dbReference type="OrthoDB" id="237949at2"/>
<dbReference type="InterPro" id="IPR027291">
    <property type="entry name" value="Glyco_hydro_38_N_sf"/>
</dbReference>
<evidence type="ECO:0000313" key="2">
    <source>
        <dbReference type="Proteomes" id="UP000196655"/>
    </source>
</evidence>
<accession>A0A211ZEY4</accession>
<dbReference type="GO" id="GO:0005975">
    <property type="term" value="P:carbohydrate metabolic process"/>
    <property type="evidence" value="ECO:0007669"/>
    <property type="project" value="InterPro"/>
</dbReference>
<sequence length="651" mass="71625">MTGRTIHLVFKTHLDIGFTQLAEAVRREYHEVFIPRAIDTGEHFFAEDPAQRMFVWTTGAWLIWDHLETQPSDKVRRLEQAIERGLIRWHGLPFTTHTELMSPALFRAGMSYAQELDRRFGTTTIAAKMTDVPGHPLGIVPLLAEAGIRFLHIGVNSASTLPEVPPLFRWRAPSGEEVLVAYQSSYGATFFPEGMGQGLSFAHTSDNVGPQGISAAAECHREVRAANPGAVVRASTLDDFAAAIWPERERFPVVDREVGDSWIHGSASDPEKTARFLALQRIYDRFAEEGLDAGRLAFGRRLAMVAEHTCGVDVKTFLRDETAWDRPEFEAARRQDPRFRFCETSWAEQRGYLDVALAALSPVDRPAADDALAKLRPADPAVATAPVGSGLIEARAGGWRLGIDGTTGTVAQLTAPDGRVLEGIGGSLIAYAYESYDATDVAAHMRGYLTQRIEWALLDHGKPGLERARTARSAVWRPRLAGLAQDGSGLTMMLDMPEDARVVFGAPRRAELRIAAAEDGLDLVLVLRDKPANRMPEASFLSVMPTDIEGWDFRKMGLWQPADRITPKGGGQLQAVSGIRGRRTDGHVLSIHSLDAPLAAPAGARFMPFASGLPDFSAGVRINLHNNKWGTNFPMWCEGTLPFRFHLRLTA</sequence>
<dbReference type="Proteomes" id="UP000196655">
    <property type="component" value="Unassembled WGS sequence"/>
</dbReference>
<dbReference type="SUPFAM" id="SSF88713">
    <property type="entry name" value="Glycoside hydrolase/deacetylase"/>
    <property type="match status" value="1"/>
</dbReference>
<protein>
    <submittedName>
        <fullName evidence="1">DUF5054 domain-containing protein</fullName>
    </submittedName>
</protein>
<dbReference type="Gene3D" id="3.20.110.10">
    <property type="entry name" value="Glycoside hydrolase 38, N terminal domain"/>
    <property type="match status" value="1"/>
</dbReference>
<organism evidence="1 2">
    <name type="scientific">Inquilinus limosus</name>
    <dbReference type="NCBI Taxonomy" id="171674"/>
    <lineage>
        <taxon>Bacteria</taxon>
        <taxon>Pseudomonadati</taxon>
        <taxon>Pseudomonadota</taxon>
        <taxon>Alphaproteobacteria</taxon>
        <taxon>Rhodospirillales</taxon>
        <taxon>Rhodospirillaceae</taxon>
        <taxon>Inquilinus</taxon>
    </lineage>
</organism>
<dbReference type="Pfam" id="PF16477">
    <property type="entry name" value="DUF5054"/>
    <property type="match status" value="1"/>
</dbReference>
<name>A0A211ZEY4_9PROT</name>
<dbReference type="RefSeq" id="WP_088155215.1">
    <property type="nucleotide sequence ID" value="NZ_NHON01000079.1"/>
</dbReference>
<dbReference type="InterPro" id="IPR011330">
    <property type="entry name" value="Glyco_hydro/deAcase_b/a-brl"/>
</dbReference>
<dbReference type="CDD" id="cd10791">
    <property type="entry name" value="GH38N_AMII_like_1"/>
    <property type="match status" value="1"/>
</dbReference>
<comment type="caution">
    <text evidence="1">The sequence shown here is derived from an EMBL/GenBank/DDBJ whole genome shotgun (WGS) entry which is preliminary data.</text>
</comment>
<keyword evidence="2" id="KW-1185">Reference proteome</keyword>
<dbReference type="EMBL" id="NHON01000079">
    <property type="protein sequence ID" value="OWJ63805.1"/>
    <property type="molecule type" value="Genomic_DNA"/>
</dbReference>
<dbReference type="AlphaFoldDB" id="A0A211ZEY4"/>